<dbReference type="AlphaFoldDB" id="D5ACR6"/>
<dbReference type="FunFam" id="2.70.50.30:FF:000002">
    <property type="entry name" value="Rho GDP-dissociation inhibitor 1"/>
    <property type="match status" value="1"/>
</dbReference>
<evidence type="ECO:0000256" key="1">
    <source>
        <dbReference type="ARBA" id="ARBA00004496"/>
    </source>
</evidence>
<dbReference type="PRINTS" id="PR00492">
    <property type="entry name" value="RHOGDI"/>
</dbReference>
<dbReference type="PANTHER" id="PTHR10980:SF49">
    <property type="entry name" value="RHO GDP-DISSOCIATION INHIBITOR 1-LIKE"/>
    <property type="match status" value="1"/>
</dbReference>
<dbReference type="GO" id="GO:0007266">
    <property type="term" value="P:Rho protein signal transduction"/>
    <property type="evidence" value="ECO:0007669"/>
    <property type="project" value="InterPro"/>
</dbReference>
<dbReference type="InterPro" id="IPR000406">
    <property type="entry name" value="Rho_GDI"/>
</dbReference>
<dbReference type="GO" id="GO:0005829">
    <property type="term" value="C:cytosol"/>
    <property type="evidence" value="ECO:0007669"/>
    <property type="project" value="TreeGrafter"/>
</dbReference>
<comment type="similarity">
    <text evidence="2">Belongs to the Rho GDI family.</text>
</comment>
<accession>D5ACR6</accession>
<comment type="subcellular location">
    <subcellularLocation>
        <location evidence="1">Cytoplasm</location>
    </subcellularLocation>
</comment>
<dbReference type="OMA" id="KRCYMEL"/>
<dbReference type="Pfam" id="PF02115">
    <property type="entry name" value="Rho_GDI"/>
    <property type="match status" value="1"/>
</dbReference>
<dbReference type="InterPro" id="IPR014756">
    <property type="entry name" value="Ig_E-set"/>
</dbReference>
<evidence type="ECO:0000313" key="4">
    <source>
        <dbReference type="EMBL" id="ADE77335.1"/>
    </source>
</evidence>
<evidence type="ECO:0000256" key="3">
    <source>
        <dbReference type="ARBA" id="ARBA00022490"/>
    </source>
</evidence>
<keyword evidence="3" id="KW-0963">Cytoplasm</keyword>
<dbReference type="SUPFAM" id="SSF81296">
    <property type="entry name" value="E set domains"/>
    <property type="match status" value="1"/>
</dbReference>
<organism evidence="4">
    <name type="scientific">Picea sitchensis</name>
    <name type="common">Sitka spruce</name>
    <name type="synonym">Pinus sitchensis</name>
    <dbReference type="NCBI Taxonomy" id="3332"/>
    <lineage>
        <taxon>Eukaryota</taxon>
        <taxon>Viridiplantae</taxon>
        <taxon>Streptophyta</taxon>
        <taxon>Embryophyta</taxon>
        <taxon>Tracheophyta</taxon>
        <taxon>Spermatophyta</taxon>
        <taxon>Pinopsida</taxon>
        <taxon>Pinidae</taxon>
        <taxon>Conifers I</taxon>
        <taxon>Pinales</taxon>
        <taxon>Pinaceae</taxon>
        <taxon>Picea</taxon>
    </lineage>
</organism>
<dbReference type="InterPro" id="IPR024792">
    <property type="entry name" value="RhoGDI_dom_sf"/>
</dbReference>
<dbReference type="EMBL" id="BT124055">
    <property type="protein sequence ID" value="ADE77335.1"/>
    <property type="molecule type" value="mRNA"/>
</dbReference>
<proteinExistence type="evidence at transcript level"/>
<evidence type="ECO:0000256" key="2">
    <source>
        <dbReference type="ARBA" id="ARBA00009758"/>
    </source>
</evidence>
<dbReference type="GO" id="GO:0005094">
    <property type="term" value="F:Rho GDP-dissociation inhibitor activity"/>
    <property type="evidence" value="ECO:0007669"/>
    <property type="project" value="InterPro"/>
</dbReference>
<name>D5ACR6_PICSI</name>
<reference evidence="4" key="1">
    <citation type="submission" date="2010-04" db="EMBL/GenBank/DDBJ databases">
        <authorList>
            <person name="Reid K.E."/>
            <person name="Liao N."/>
            <person name="Chan S."/>
            <person name="Docking R."/>
            <person name="Taylor G."/>
            <person name="Moore R."/>
            <person name="Mayo M."/>
            <person name="Munro S."/>
            <person name="King J."/>
            <person name="Yanchuk A."/>
            <person name="Holt R."/>
            <person name="Jones S."/>
            <person name="Marra M."/>
            <person name="Ritland C.E."/>
            <person name="Ritland K."/>
            <person name="Bohlmann J."/>
        </authorList>
    </citation>
    <scope>NUCLEOTIDE SEQUENCE</scope>
    <source>
        <tissue evidence="4">Bud</tissue>
    </source>
</reference>
<dbReference type="PANTHER" id="PTHR10980">
    <property type="entry name" value="RHO GDP-DISSOCIATION INHIBITOR"/>
    <property type="match status" value="1"/>
</dbReference>
<protein>
    <recommendedName>
        <fullName evidence="5">Rho GDP-dissociation inhibitor 1</fullName>
    </recommendedName>
</protein>
<evidence type="ECO:0008006" key="5">
    <source>
        <dbReference type="Google" id="ProtNLM"/>
    </source>
</evidence>
<sequence>MNGSSEPGSSESFRQSRFSRQLSAVSLYETDDEMDEVHGIGISDYVPGPLMPLKEQLELDKEDESLRRWKEQLLGCIDYNFIEEKMEPEVIFLYLGIVPRGHREINLSLPLQKSASDIAFTLKEGSKYSLKFTFMVRNNIVSGLAYENRVWKSGVPVDQTHCMLGTFSPQREPYVHVLEEETAPSGALARGSYTAKTKFVDDDRRCHLEVNYSFEIKKDW</sequence>
<dbReference type="GO" id="GO:0016020">
    <property type="term" value="C:membrane"/>
    <property type="evidence" value="ECO:0007669"/>
    <property type="project" value="TreeGrafter"/>
</dbReference>
<dbReference type="Gene3D" id="2.70.50.30">
    <property type="entry name" value="Coagulation Factor XIII, subunit A, domain 1"/>
    <property type="match status" value="1"/>
</dbReference>